<dbReference type="GO" id="GO:0000155">
    <property type="term" value="F:phosphorelay sensor kinase activity"/>
    <property type="evidence" value="ECO:0007669"/>
    <property type="project" value="InterPro"/>
</dbReference>
<reference evidence="18 19" key="1">
    <citation type="submission" date="2019-12" db="EMBL/GenBank/DDBJ databases">
        <authorList>
            <person name="Kun Z."/>
        </authorList>
    </citation>
    <scope>NUCLEOTIDE SEQUENCE [LARGE SCALE GENOMIC DNA]</scope>
    <source>
        <strain evidence="18 19">YIM 123512</strain>
    </source>
</reference>
<proteinExistence type="predicted"/>
<evidence type="ECO:0000256" key="5">
    <source>
        <dbReference type="ARBA" id="ARBA00022553"/>
    </source>
</evidence>
<dbReference type="InterPro" id="IPR003661">
    <property type="entry name" value="HisK_dim/P_dom"/>
</dbReference>
<evidence type="ECO:0000256" key="7">
    <source>
        <dbReference type="ARBA" id="ARBA00022692"/>
    </source>
</evidence>
<dbReference type="Pfam" id="PF00512">
    <property type="entry name" value="HisKA"/>
    <property type="match status" value="1"/>
</dbReference>
<dbReference type="InterPro" id="IPR050351">
    <property type="entry name" value="BphY/WalK/GraS-like"/>
</dbReference>
<dbReference type="PRINTS" id="PR00344">
    <property type="entry name" value="BCTRLSENSOR"/>
</dbReference>
<dbReference type="InterPro" id="IPR007895">
    <property type="entry name" value="MASE1"/>
</dbReference>
<feature type="domain" description="Histidine kinase" evidence="17">
    <location>
        <begin position="533"/>
        <end position="751"/>
    </location>
</feature>
<evidence type="ECO:0000256" key="15">
    <source>
        <dbReference type="SAM" id="MobiDB-lite"/>
    </source>
</evidence>
<dbReference type="InterPro" id="IPR036097">
    <property type="entry name" value="HisK_dim/P_sf"/>
</dbReference>
<keyword evidence="13 16" id="KW-0472">Membrane</keyword>
<dbReference type="Gene3D" id="3.30.450.20">
    <property type="entry name" value="PAS domain"/>
    <property type="match status" value="1"/>
</dbReference>
<dbReference type="InterPro" id="IPR036890">
    <property type="entry name" value="HATPase_C_sf"/>
</dbReference>
<keyword evidence="5" id="KW-0597">Phosphoprotein</keyword>
<dbReference type="InterPro" id="IPR004358">
    <property type="entry name" value="Sig_transdc_His_kin-like_C"/>
</dbReference>
<evidence type="ECO:0000259" key="17">
    <source>
        <dbReference type="PROSITE" id="PS50109"/>
    </source>
</evidence>
<dbReference type="AlphaFoldDB" id="A0A6L7EZ51"/>
<keyword evidence="12" id="KW-0902">Two-component regulatory system</keyword>
<dbReference type="SUPFAM" id="SSF47384">
    <property type="entry name" value="Homodimeric domain of signal transducing histidine kinase"/>
    <property type="match status" value="1"/>
</dbReference>
<keyword evidence="4" id="KW-1003">Cell membrane</keyword>
<feature type="transmembrane region" description="Helical" evidence="16">
    <location>
        <begin position="363"/>
        <end position="382"/>
    </location>
</feature>
<dbReference type="Proteomes" id="UP000473325">
    <property type="component" value="Unassembled WGS sequence"/>
</dbReference>
<comment type="caution">
    <text evidence="18">The sequence shown here is derived from an EMBL/GenBank/DDBJ whole genome shotgun (WGS) entry which is preliminary data.</text>
</comment>
<dbReference type="CDD" id="cd00082">
    <property type="entry name" value="HisKA"/>
    <property type="match status" value="1"/>
</dbReference>
<dbReference type="Pfam" id="PF05231">
    <property type="entry name" value="MASE1"/>
    <property type="match status" value="1"/>
</dbReference>
<dbReference type="GO" id="GO:0030295">
    <property type="term" value="F:protein kinase activator activity"/>
    <property type="evidence" value="ECO:0007669"/>
    <property type="project" value="TreeGrafter"/>
</dbReference>
<evidence type="ECO:0000256" key="4">
    <source>
        <dbReference type="ARBA" id="ARBA00022475"/>
    </source>
</evidence>
<evidence type="ECO:0000256" key="10">
    <source>
        <dbReference type="ARBA" id="ARBA00022840"/>
    </source>
</evidence>
<evidence type="ECO:0000256" key="9">
    <source>
        <dbReference type="ARBA" id="ARBA00022777"/>
    </source>
</evidence>
<dbReference type="CDD" id="cd00075">
    <property type="entry name" value="HATPase"/>
    <property type="match status" value="1"/>
</dbReference>
<feature type="region of interest" description="Disordered" evidence="15">
    <location>
        <begin position="1"/>
        <end position="80"/>
    </location>
</feature>
<dbReference type="Pfam" id="PF02518">
    <property type="entry name" value="HATPase_c"/>
    <property type="match status" value="1"/>
</dbReference>
<protein>
    <recommendedName>
        <fullName evidence="14">Sensor-like histidine kinase SenX3</fullName>
        <ecNumber evidence="3">2.7.13.3</ecNumber>
    </recommendedName>
</protein>
<evidence type="ECO:0000256" key="12">
    <source>
        <dbReference type="ARBA" id="ARBA00023012"/>
    </source>
</evidence>
<evidence type="ECO:0000256" key="3">
    <source>
        <dbReference type="ARBA" id="ARBA00012438"/>
    </source>
</evidence>
<evidence type="ECO:0000256" key="13">
    <source>
        <dbReference type="ARBA" id="ARBA00023136"/>
    </source>
</evidence>
<comment type="catalytic activity">
    <reaction evidence="1">
        <text>ATP + protein L-histidine = ADP + protein N-phospho-L-histidine.</text>
        <dbReference type="EC" id="2.7.13.3"/>
    </reaction>
</comment>
<feature type="transmembrane region" description="Helical" evidence="16">
    <location>
        <begin position="199"/>
        <end position="223"/>
    </location>
</feature>
<dbReference type="GO" id="GO:0000156">
    <property type="term" value="F:phosphorelay response regulator activity"/>
    <property type="evidence" value="ECO:0007669"/>
    <property type="project" value="TreeGrafter"/>
</dbReference>
<feature type="transmembrane region" description="Helical" evidence="16">
    <location>
        <begin position="310"/>
        <end position="343"/>
    </location>
</feature>
<dbReference type="Gene3D" id="1.10.287.130">
    <property type="match status" value="1"/>
</dbReference>
<evidence type="ECO:0000313" key="19">
    <source>
        <dbReference type="Proteomes" id="UP000473325"/>
    </source>
</evidence>
<dbReference type="PANTHER" id="PTHR42878">
    <property type="entry name" value="TWO-COMPONENT HISTIDINE KINASE"/>
    <property type="match status" value="1"/>
</dbReference>
<evidence type="ECO:0000256" key="6">
    <source>
        <dbReference type="ARBA" id="ARBA00022679"/>
    </source>
</evidence>
<dbReference type="InterPro" id="IPR005467">
    <property type="entry name" value="His_kinase_dom"/>
</dbReference>
<sequence>MAASAPPPLTTTSLVVPTDETQAPDTERVTDLLDGPVDGPAQGLDKARQRRSAGRSARSRAHDLPSTSSETRAAMGRPTPHWVQPTRRAIVWGLLCALAGEIGVHTTLHDVPLSLVAPNAAVVVLWFAFGTRRTLPYDLAALSVVGLLIGERLGLPLLLVVTSPLVLLAQAASFVVVLRRLAPGLAPHGGREDWALRDLAAFVAAAVTSALAMAATATGTQWLAGLPSGDLAAFLTRWGRSTATITAVGALGLLLGPALHRAWRERRVAAWVRGGLTTSPARRIELGFLLVTAVALNVTCFVVLEGLPLTFVLFVVVAWVGIRFSAAAVAAYSLASGTFALIATLEGHGVFAVTIDDPYQRAVVAQLFVMVTACTGLVLAIARAQLIAAEALAESRLAMLDQVLAEVDDGIALFEGESHVLMINRAGKELFENFEAGTSGPTRPAEEIQLYHFDGTRVTDDNSPHRRALRGQVIKGEDFELRRPDGSVLRYLRMNAEALPPAELGGQPRVLVTYHDITGDRLRQDALATFAGHVAHDLRNPLSVVEAWNEVLTDTVSHGEQLTPEVLLPMTTRIGVASARMRDFIKGLLDYTLARDRTLQPEAVDLVALASDVAALRELRTDDAEPPVIKVLGAGTALADRELIRIVLDNLVANACKYVAPGVRPRVMVLVEELDALTVEVCVADNGIGIPADQRQRIFESFHRVERAGRFEGTGLGLGICRRIVERHRGTISVEDVREGACLRVTLPRAVGRRAAASPDQPISRSAAV</sequence>
<dbReference type="GO" id="GO:0005886">
    <property type="term" value="C:plasma membrane"/>
    <property type="evidence" value="ECO:0007669"/>
    <property type="project" value="UniProtKB-SubCell"/>
</dbReference>
<keyword evidence="11 16" id="KW-1133">Transmembrane helix</keyword>
<dbReference type="GO" id="GO:0005524">
    <property type="term" value="F:ATP binding"/>
    <property type="evidence" value="ECO:0007669"/>
    <property type="project" value="UniProtKB-KW"/>
</dbReference>
<dbReference type="InterPro" id="IPR003594">
    <property type="entry name" value="HATPase_dom"/>
</dbReference>
<dbReference type="Gene3D" id="3.30.565.10">
    <property type="entry name" value="Histidine kinase-like ATPase, C-terminal domain"/>
    <property type="match status" value="1"/>
</dbReference>
<keyword evidence="6" id="KW-0808">Transferase</keyword>
<dbReference type="SMART" id="SM00387">
    <property type="entry name" value="HATPase_c"/>
    <property type="match status" value="1"/>
</dbReference>
<feature type="compositionally biased region" description="Basic residues" evidence="15">
    <location>
        <begin position="48"/>
        <end position="59"/>
    </location>
</feature>
<keyword evidence="8" id="KW-0547">Nucleotide-binding</keyword>
<accession>A0A6L7EZ51</accession>
<evidence type="ECO:0000256" key="1">
    <source>
        <dbReference type="ARBA" id="ARBA00000085"/>
    </source>
</evidence>
<keyword evidence="9" id="KW-0418">Kinase</keyword>
<dbReference type="GO" id="GO:0007234">
    <property type="term" value="P:osmosensory signaling via phosphorelay pathway"/>
    <property type="evidence" value="ECO:0007669"/>
    <property type="project" value="TreeGrafter"/>
</dbReference>
<feature type="transmembrane region" description="Helical" evidence="16">
    <location>
        <begin position="157"/>
        <end position="178"/>
    </location>
</feature>
<keyword evidence="19" id="KW-1185">Reference proteome</keyword>
<dbReference type="SMART" id="SM00388">
    <property type="entry name" value="HisKA"/>
    <property type="match status" value="1"/>
</dbReference>
<evidence type="ECO:0000313" key="18">
    <source>
        <dbReference type="EMBL" id="MXG90988.1"/>
    </source>
</evidence>
<comment type="subcellular location">
    <subcellularLocation>
        <location evidence="2">Cell membrane</location>
        <topology evidence="2">Multi-pass membrane protein</topology>
    </subcellularLocation>
</comment>
<organism evidence="18 19">
    <name type="scientific">Nocardioides flavescens</name>
    <dbReference type="NCBI Taxonomy" id="2691959"/>
    <lineage>
        <taxon>Bacteria</taxon>
        <taxon>Bacillati</taxon>
        <taxon>Actinomycetota</taxon>
        <taxon>Actinomycetes</taxon>
        <taxon>Propionibacteriales</taxon>
        <taxon>Nocardioidaceae</taxon>
        <taxon>Nocardioides</taxon>
    </lineage>
</organism>
<keyword evidence="7 16" id="KW-0812">Transmembrane</keyword>
<evidence type="ECO:0000256" key="2">
    <source>
        <dbReference type="ARBA" id="ARBA00004651"/>
    </source>
</evidence>
<keyword evidence="10" id="KW-0067">ATP-binding</keyword>
<dbReference type="PROSITE" id="PS50109">
    <property type="entry name" value="HIS_KIN"/>
    <property type="match status" value="1"/>
</dbReference>
<dbReference type="PANTHER" id="PTHR42878:SF7">
    <property type="entry name" value="SENSOR HISTIDINE KINASE GLRK"/>
    <property type="match status" value="1"/>
</dbReference>
<feature type="transmembrane region" description="Helical" evidence="16">
    <location>
        <begin position="284"/>
        <end position="304"/>
    </location>
</feature>
<name>A0A6L7EZ51_9ACTN</name>
<evidence type="ECO:0000256" key="8">
    <source>
        <dbReference type="ARBA" id="ARBA00022741"/>
    </source>
</evidence>
<dbReference type="SUPFAM" id="SSF55874">
    <property type="entry name" value="ATPase domain of HSP90 chaperone/DNA topoisomerase II/histidine kinase"/>
    <property type="match status" value="1"/>
</dbReference>
<feature type="transmembrane region" description="Helical" evidence="16">
    <location>
        <begin position="243"/>
        <end position="263"/>
    </location>
</feature>
<gene>
    <name evidence="18" type="ORF">GRQ65_15675</name>
</gene>
<dbReference type="EMBL" id="WUEK01000010">
    <property type="protein sequence ID" value="MXG90988.1"/>
    <property type="molecule type" value="Genomic_DNA"/>
</dbReference>
<evidence type="ECO:0000256" key="16">
    <source>
        <dbReference type="SAM" id="Phobius"/>
    </source>
</evidence>
<evidence type="ECO:0000256" key="11">
    <source>
        <dbReference type="ARBA" id="ARBA00022989"/>
    </source>
</evidence>
<dbReference type="EC" id="2.7.13.3" evidence="3"/>
<evidence type="ECO:0000256" key="14">
    <source>
        <dbReference type="ARBA" id="ARBA00039401"/>
    </source>
</evidence>